<comment type="subcellular location">
    <subcellularLocation>
        <location evidence="1">Secreted</location>
    </subcellularLocation>
</comment>
<dbReference type="CDD" id="cd00191">
    <property type="entry name" value="TY"/>
    <property type="match status" value="2"/>
</dbReference>
<evidence type="ECO:0000256" key="10">
    <source>
        <dbReference type="SAM" id="SignalP"/>
    </source>
</evidence>
<evidence type="ECO:0000256" key="9">
    <source>
        <dbReference type="SAM" id="MobiDB-lite"/>
    </source>
</evidence>
<evidence type="ECO:0000313" key="14">
    <source>
        <dbReference type="Proteomes" id="UP000887567"/>
    </source>
</evidence>
<evidence type="ECO:0000259" key="12">
    <source>
        <dbReference type="PROSITE" id="PS51465"/>
    </source>
</evidence>
<evidence type="ECO:0000256" key="8">
    <source>
        <dbReference type="PROSITE-ProRule" id="PRU00500"/>
    </source>
</evidence>
<dbReference type="KEGG" id="epa:110237446"/>
<reference evidence="13" key="1">
    <citation type="submission" date="2022-11" db="UniProtKB">
        <authorList>
            <consortium name="EnsemblMetazoa"/>
        </authorList>
    </citation>
    <scope>IDENTIFICATION</scope>
</reference>
<dbReference type="InterPro" id="IPR000716">
    <property type="entry name" value="Thyroglobulin_1"/>
</dbReference>
<feature type="signal peptide" evidence="10">
    <location>
        <begin position="1"/>
        <end position="19"/>
    </location>
</feature>
<dbReference type="EnsemblMetazoa" id="XM_028658641.1">
    <property type="protein sequence ID" value="XP_028514442.1"/>
    <property type="gene ID" value="LOC110237446"/>
</dbReference>
<evidence type="ECO:0008006" key="15">
    <source>
        <dbReference type="Google" id="ProtNLM"/>
    </source>
</evidence>
<comment type="caution">
    <text evidence="8">Lacks conserved residue(s) required for the propagation of feature annotation.</text>
</comment>
<keyword evidence="2" id="KW-0964">Secreted</keyword>
<dbReference type="OrthoDB" id="5986054at2759"/>
<dbReference type="PROSITE" id="PS51162">
    <property type="entry name" value="THYROGLOBULIN_1_2"/>
    <property type="match status" value="2"/>
</dbReference>
<feature type="disulfide bond" evidence="8">
    <location>
        <begin position="121"/>
        <end position="141"/>
    </location>
</feature>
<evidence type="ECO:0000256" key="2">
    <source>
        <dbReference type="ARBA" id="ARBA00022525"/>
    </source>
</evidence>
<dbReference type="Pfam" id="PF10591">
    <property type="entry name" value="SPARC_Ca_bdg"/>
    <property type="match status" value="2"/>
</dbReference>
<proteinExistence type="predicted"/>
<name>A0A913YIW2_EXADI</name>
<evidence type="ECO:0000256" key="1">
    <source>
        <dbReference type="ARBA" id="ARBA00004613"/>
    </source>
</evidence>
<dbReference type="SUPFAM" id="SSF47473">
    <property type="entry name" value="EF-hand"/>
    <property type="match status" value="2"/>
</dbReference>
<feature type="region of interest" description="Disordered" evidence="9">
    <location>
        <begin position="330"/>
        <end position="360"/>
    </location>
</feature>
<evidence type="ECO:0000256" key="6">
    <source>
        <dbReference type="ARBA" id="ARBA00023157"/>
    </source>
</evidence>
<sequence>MRLLLLVTFSLCASRFSTAQSPYNCRISCPTHNVNEVCGTDMKTYASRCHLQQEKCRGHKVRMIHKGRCPSSQSPCAEARQGAMMAMKKRQLLNLGFVPRCNPDGSFNAVQCMKTASVCWCVDNIGKEISGTRTRNGSPVCPSPSPRGSGRPHWKQRRMNYKGCPKNVRVTFNKKVIGLLERQFIAYMTGKSASARIQGIGKVHTLMWKFNQLDKNANYFLDFRELHDLLRTTKKTIYPKKCSKTFVVYCDENADNRLSRNEWYACFGVQEIKKCIGEYLTAVKLSQHSPSGSHFLPKCQSDGSYYPTQCHPAIGYCWCADVDTGKPIPGSTEKTSSLDCRKYGNRRGGSSPRKKGGRKECTREILPTFARQLLQLFRKEVTAKQIDDKALVGDMDESLIRIQRKARSGHLNLWGAFLSNNQVLAWKFHQLDANNNRLLTSSEYFVSKMKKALGKIKRGRRCSRKLLNECDFDKNGGLSVGEWSYCLLNKFLRTR</sequence>
<evidence type="ECO:0000313" key="13">
    <source>
        <dbReference type="EnsemblMetazoa" id="XP_028514442.1"/>
    </source>
</evidence>
<accession>A0A913YIW2</accession>
<keyword evidence="3 10" id="KW-0732">Signal</keyword>
<dbReference type="EnsemblMetazoa" id="XM_021043036.2">
    <property type="protein sequence ID" value="XP_020898695.1"/>
    <property type="gene ID" value="LOC110237446"/>
</dbReference>
<dbReference type="GO" id="GO:0005615">
    <property type="term" value="C:extracellular space"/>
    <property type="evidence" value="ECO:0007669"/>
    <property type="project" value="TreeGrafter"/>
</dbReference>
<evidence type="ECO:0000256" key="7">
    <source>
        <dbReference type="ARBA" id="ARBA00023180"/>
    </source>
</evidence>
<dbReference type="InterPro" id="IPR002350">
    <property type="entry name" value="Kazal_dom"/>
</dbReference>
<dbReference type="SMART" id="SM00280">
    <property type="entry name" value="KAZAL"/>
    <property type="match status" value="1"/>
</dbReference>
<dbReference type="RefSeq" id="XP_028514442.1">
    <property type="nucleotide sequence ID" value="XM_028658641.1"/>
</dbReference>
<keyword evidence="14" id="KW-1185">Reference proteome</keyword>
<keyword evidence="5" id="KW-0106">Calcium</keyword>
<dbReference type="CDD" id="cd00104">
    <property type="entry name" value="KAZAL_FS"/>
    <property type="match status" value="1"/>
</dbReference>
<organism evidence="13 14">
    <name type="scientific">Exaiptasia diaphana</name>
    <name type="common">Tropical sea anemone</name>
    <name type="synonym">Aiptasia pulchella</name>
    <dbReference type="NCBI Taxonomy" id="2652724"/>
    <lineage>
        <taxon>Eukaryota</taxon>
        <taxon>Metazoa</taxon>
        <taxon>Cnidaria</taxon>
        <taxon>Anthozoa</taxon>
        <taxon>Hexacorallia</taxon>
        <taxon>Actiniaria</taxon>
        <taxon>Aiptasiidae</taxon>
        <taxon>Exaiptasia</taxon>
    </lineage>
</organism>
<dbReference type="OMA" id="KRMGPNP"/>
<feature type="chain" id="PRO_5038324023" description="SPARC-related modular calcium-binding protein 1" evidence="10">
    <location>
        <begin position="20"/>
        <end position="495"/>
    </location>
</feature>
<dbReference type="PROSITE" id="PS00018">
    <property type="entry name" value="EF_HAND_1"/>
    <property type="match status" value="1"/>
</dbReference>
<dbReference type="InterPro" id="IPR036857">
    <property type="entry name" value="Thyroglobulin_1_sf"/>
</dbReference>
<feature type="domain" description="Kazal-like" evidence="12">
    <location>
        <begin position="19"/>
        <end position="71"/>
    </location>
</feature>
<dbReference type="PROSITE" id="PS51465">
    <property type="entry name" value="KAZAL_2"/>
    <property type="match status" value="1"/>
</dbReference>
<dbReference type="GO" id="GO:0005509">
    <property type="term" value="F:calcium ion binding"/>
    <property type="evidence" value="ECO:0007669"/>
    <property type="project" value="InterPro"/>
</dbReference>
<evidence type="ECO:0000256" key="4">
    <source>
        <dbReference type="ARBA" id="ARBA00022737"/>
    </source>
</evidence>
<dbReference type="GeneID" id="110237446"/>
<dbReference type="InterPro" id="IPR018247">
    <property type="entry name" value="EF_Hand_1_Ca_BS"/>
</dbReference>
<dbReference type="Pfam" id="PF07648">
    <property type="entry name" value="Kazal_2"/>
    <property type="match status" value="1"/>
</dbReference>
<feature type="disulfide bond" evidence="8">
    <location>
        <begin position="310"/>
        <end position="317"/>
    </location>
</feature>
<dbReference type="SMART" id="SM00211">
    <property type="entry name" value="TY"/>
    <property type="match status" value="2"/>
</dbReference>
<dbReference type="Gene3D" id="1.10.238.10">
    <property type="entry name" value="EF-hand"/>
    <property type="match status" value="2"/>
</dbReference>
<dbReference type="InterPro" id="IPR011992">
    <property type="entry name" value="EF-hand-dom_pair"/>
</dbReference>
<feature type="disulfide bond" evidence="8">
    <location>
        <begin position="112"/>
        <end position="119"/>
    </location>
</feature>
<dbReference type="InterPro" id="IPR051950">
    <property type="entry name" value="Dev_reg/Prot_inhib"/>
</dbReference>
<keyword evidence="4" id="KW-0677">Repeat</keyword>
<dbReference type="PANTHER" id="PTHR12352:SF3">
    <property type="entry name" value="NIDOGEN-2"/>
    <property type="match status" value="1"/>
</dbReference>
<keyword evidence="6 8" id="KW-1015">Disulfide bond</keyword>
<feature type="domain" description="Thyroglobulin type-1" evidence="11">
    <location>
        <begin position="73"/>
        <end position="141"/>
    </location>
</feature>
<dbReference type="Pfam" id="PF00086">
    <property type="entry name" value="Thyroglobulin_1"/>
    <property type="match status" value="2"/>
</dbReference>
<evidence type="ECO:0000256" key="5">
    <source>
        <dbReference type="ARBA" id="ARBA00022837"/>
    </source>
</evidence>
<dbReference type="Proteomes" id="UP000887567">
    <property type="component" value="Unplaced"/>
</dbReference>
<protein>
    <recommendedName>
        <fullName evidence="15">SPARC-related modular calcium-binding protein 1</fullName>
    </recommendedName>
</protein>
<dbReference type="SUPFAM" id="SSF57610">
    <property type="entry name" value="Thyroglobulin type-1 domain"/>
    <property type="match status" value="2"/>
</dbReference>
<dbReference type="AlphaFoldDB" id="A0A913YIW2"/>
<dbReference type="InterPro" id="IPR019577">
    <property type="entry name" value="SPARC/Testican_Ca-bd-dom"/>
</dbReference>
<dbReference type="Gene3D" id="4.10.800.10">
    <property type="entry name" value="Thyroglobulin type-1"/>
    <property type="match status" value="2"/>
</dbReference>
<keyword evidence="7" id="KW-0325">Glycoprotein</keyword>
<evidence type="ECO:0000256" key="3">
    <source>
        <dbReference type="ARBA" id="ARBA00022729"/>
    </source>
</evidence>
<dbReference type="PANTHER" id="PTHR12352">
    <property type="entry name" value="SECRETED MODULAR CALCIUM-BINDING PROTEIN"/>
    <property type="match status" value="1"/>
</dbReference>
<dbReference type="GO" id="GO:0035592">
    <property type="term" value="P:establishment of protein localization to extracellular region"/>
    <property type="evidence" value="ECO:0007669"/>
    <property type="project" value="TreeGrafter"/>
</dbReference>
<evidence type="ECO:0000259" key="11">
    <source>
        <dbReference type="PROSITE" id="PS51162"/>
    </source>
</evidence>
<dbReference type="RefSeq" id="XP_020898695.1">
    <property type="nucleotide sequence ID" value="XM_021043036.2"/>
</dbReference>
<dbReference type="Gene3D" id="3.30.60.30">
    <property type="match status" value="1"/>
</dbReference>
<dbReference type="PROSITE" id="PS00484">
    <property type="entry name" value="THYROGLOBULIN_1_1"/>
    <property type="match status" value="2"/>
</dbReference>
<feature type="region of interest" description="Disordered" evidence="9">
    <location>
        <begin position="133"/>
        <end position="156"/>
    </location>
</feature>
<feature type="domain" description="Thyroglobulin type-1" evidence="11">
    <location>
        <begin position="272"/>
        <end position="340"/>
    </location>
</feature>